<dbReference type="InParanoid" id="G4TVN0"/>
<comment type="caution">
    <text evidence="8">The sequence shown here is derived from an EMBL/GenBank/DDBJ whole genome shotgun (WGS) entry which is preliminary data.</text>
</comment>
<evidence type="ECO:0000313" key="9">
    <source>
        <dbReference type="Proteomes" id="UP000007148"/>
    </source>
</evidence>
<feature type="region of interest" description="Disordered" evidence="6">
    <location>
        <begin position="167"/>
        <end position="187"/>
    </location>
</feature>
<keyword evidence="2 5" id="KW-0238">DNA-binding</keyword>
<comment type="subcellular location">
    <subcellularLocation>
        <location evidence="5">Nucleus</location>
    </subcellularLocation>
</comment>
<dbReference type="Pfam" id="PF00250">
    <property type="entry name" value="Forkhead"/>
    <property type="match status" value="1"/>
</dbReference>
<feature type="DNA-binding region" description="Fork-head" evidence="5">
    <location>
        <begin position="40"/>
        <end position="175"/>
    </location>
</feature>
<dbReference type="GO" id="GO:0000978">
    <property type="term" value="F:RNA polymerase II cis-regulatory region sequence-specific DNA binding"/>
    <property type="evidence" value="ECO:0007669"/>
    <property type="project" value="TreeGrafter"/>
</dbReference>
<dbReference type="EMBL" id="CAFZ01000440">
    <property type="protein sequence ID" value="CCA75373.1"/>
    <property type="molecule type" value="Genomic_DNA"/>
</dbReference>
<feature type="region of interest" description="Disordered" evidence="6">
    <location>
        <begin position="278"/>
        <end position="304"/>
    </location>
</feature>
<keyword evidence="3" id="KW-0804">Transcription</keyword>
<evidence type="ECO:0000256" key="5">
    <source>
        <dbReference type="PROSITE-ProRule" id="PRU00089"/>
    </source>
</evidence>
<dbReference type="GO" id="GO:0000981">
    <property type="term" value="F:DNA-binding transcription factor activity, RNA polymerase II-specific"/>
    <property type="evidence" value="ECO:0007669"/>
    <property type="project" value="TreeGrafter"/>
</dbReference>
<dbReference type="SMART" id="SM00339">
    <property type="entry name" value="FH"/>
    <property type="match status" value="1"/>
</dbReference>
<dbReference type="Gene3D" id="1.10.10.10">
    <property type="entry name" value="Winged helix-like DNA-binding domain superfamily/Winged helix DNA-binding domain"/>
    <property type="match status" value="1"/>
</dbReference>
<feature type="compositionally biased region" description="Polar residues" evidence="6">
    <location>
        <begin position="1"/>
        <end position="15"/>
    </location>
</feature>
<dbReference type="InterPro" id="IPR036390">
    <property type="entry name" value="WH_DNA-bd_sf"/>
</dbReference>
<dbReference type="InterPro" id="IPR036388">
    <property type="entry name" value="WH-like_DNA-bd_sf"/>
</dbReference>
<keyword evidence="4 5" id="KW-0539">Nucleus</keyword>
<name>G4TVN0_SERID</name>
<evidence type="ECO:0000259" key="7">
    <source>
        <dbReference type="PROSITE" id="PS50039"/>
    </source>
</evidence>
<dbReference type="HOGENOM" id="CLU_043549_0_0_1"/>
<reference evidence="8 9" key="1">
    <citation type="journal article" date="2011" name="PLoS Pathog.">
        <title>Endophytic Life Strategies Decoded by Genome and Transcriptome Analyses of the Mutualistic Root Symbiont Piriformospora indica.</title>
        <authorList>
            <person name="Zuccaro A."/>
            <person name="Lahrmann U."/>
            <person name="Guldener U."/>
            <person name="Langen G."/>
            <person name="Pfiffi S."/>
            <person name="Biedenkopf D."/>
            <person name="Wong P."/>
            <person name="Samans B."/>
            <person name="Grimm C."/>
            <person name="Basiewicz M."/>
            <person name="Murat C."/>
            <person name="Martin F."/>
            <person name="Kogel K.H."/>
        </authorList>
    </citation>
    <scope>NUCLEOTIDE SEQUENCE [LARGE SCALE GENOMIC DNA]</scope>
    <source>
        <strain evidence="8 9">DSM 11827</strain>
    </source>
</reference>
<evidence type="ECO:0000256" key="4">
    <source>
        <dbReference type="ARBA" id="ARBA00023242"/>
    </source>
</evidence>
<evidence type="ECO:0000256" key="1">
    <source>
        <dbReference type="ARBA" id="ARBA00023015"/>
    </source>
</evidence>
<evidence type="ECO:0000256" key="2">
    <source>
        <dbReference type="ARBA" id="ARBA00023125"/>
    </source>
</evidence>
<dbReference type="eggNOG" id="KOG2294">
    <property type="taxonomic scope" value="Eukaryota"/>
</dbReference>
<evidence type="ECO:0000256" key="3">
    <source>
        <dbReference type="ARBA" id="ARBA00023163"/>
    </source>
</evidence>
<dbReference type="Proteomes" id="UP000007148">
    <property type="component" value="Unassembled WGS sequence"/>
</dbReference>
<dbReference type="STRING" id="1109443.G4TVN0"/>
<keyword evidence="1" id="KW-0805">Transcription regulation</keyword>
<dbReference type="PROSITE" id="PS00658">
    <property type="entry name" value="FORK_HEAD_2"/>
    <property type="match status" value="1"/>
</dbReference>
<accession>G4TVN0</accession>
<dbReference type="SUPFAM" id="SSF46785">
    <property type="entry name" value="Winged helix' DNA-binding domain"/>
    <property type="match status" value="2"/>
</dbReference>
<keyword evidence="9" id="KW-1185">Reference proteome</keyword>
<feature type="region of interest" description="Disordered" evidence="6">
    <location>
        <begin position="1"/>
        <end position="43"/>
    </location>
</feature>
<feature type="domain" description="Fork-head" evidence="7">
    <location>
        <begin position="40"/>
        <end position="175"/>
    </location>
</feature>
<dbReference type="GO" id="GO:0005634">
    <property type="term" value="C:nucleus"/>
    <property type="evidence" value="ECO:0007669"/>
    <property type="project" value="UniProtKB-SubCell"/>
</dbReference>
<dbReference type="PRINTS" id="PR00053">
    <property type="entry name" value="FORKHEAD"/>
</dbReference>
<dbReference type="InterPro" id="IPR045912">
    <property type="entry name" value="FOXJ2/3-like"/>
</dbReference>
<sequence length="304" mass="34400">MSNEVQNGGQDSYYPTHTGEGDASQPMTLDSLQDPPPGTKPRYPYSTLIRYAIKGSPNGRLLLEEIYYALGEVDINPLIPVAEFSRISQRIGEHPSTNHTVGSMSETGLMFARGRFPYFRTAPSGWKNSVRHNLSLNPSFIKVPRPLTDRGKGSFWALDESVDPRTGVHRVRKRRGGAERGVDAGSSHAAGHVEHYSPYPMHPGLIHPAYDVDPADPSVLATNKTYYREQWFEDVRRLEEYVKEMEEKGIADYEFWRAMYMRLYRAFAPEPMYAPHGMHPGMDPSMQEGTHEGDHGDELEEEDE</sequence>
<dbReference type="AlphaFoldDB" id="G4TVN0"/>
<dbReference type="PANTHER" id="PTHR46078:SF2">
    <property type="entry name" value="FORK-HEAD DOMAIN-CONTAINING PROTEIN"/>
    <property type="match status" value="1"/>
</dbReference>
<dbReference type="InterPro" id="IPR030456">
    <property type="entry name" value="TF_fork_head_CS_2"/>
</dbReference>
<dbReference type="OrthoDB" id="5954824at2759"/>
<gene>
    <name evidence="8" type="ORF">PIIN_09357</name>
</gene>
<evidence type="ECO:0000313" key="8">
    <source>
        <dbReference type="EMBL" id="CCA75373.1"/>
    </source>
</evidence>
<dbReference type="InterPro" id="IPR001766">
    <property type="entry name" value="Fork_head_dom"/>
</dbReference>
<proteinExistence type="predicted"/>
<dbReference type="PROSITE" id="PS50039">
    <property type="entry name" value="FORK_HEAD_3"/>
    <property type="match status" value="1"/>
</dbReference>
<dbReference type="CDD" id="cd00059">
    <property type="entry name" value="FH_FOX"/>
    <property type="match status" value="1"/>
</dbReference>
<dbReference type="PANTHER" id="PTHR46078">
    <property type="entry name" value="FORKHEAD BOX PROTEIN J2 FAMILY MEMBER"/>
    <property type="match status" value="1"/>
</dbReference>
<evidence type="ECO:0000256" key="6">
    <source>
        <dbReference type="SAM" id="MobiDB-lite"/>
    </source>
</evidence>
<organism evidence="8 9">
    <name type="scientific">Serendipita indica (strain DSM 11827)</name>
    <name type="common">Root endophyte fungus</name>
    <name type="synonym">Piriformospora indica</name>
    <dbReference type="NCBI Taxonomy" id="1109443"/>
    <lineage>
        <taxon>Eukaryota</taxon>
        <taxon>Fungi</taxon>
        <taxon>Dikarya</taxon>
        <taxon>Basidiomycota</taxon>
        <taxon>Agaricomycotina</taxon>
        <taxon>Agaricomycetes</taxon>
        <taxon>Sebacinales</taxon>
        <taxon>Serendipitaceae</taxon>
        <taxon>Serendipita</taxon>
    </lineage>
</organism>
<protein>
    <recommendedName>
        <fullName evidence="7">Fork-head domain-containing protein</fullName>
    </recommendedName>
</protein>